<dbReference type="InterPro" id="IPR057627">
    <property type="entry name" value="FN-plug_TEN1-4"/>
</dbReference>
<dbReference type="PROSITE" id="PS00022">
    <property type="entry name" value="EGF_1"/>
    <property type="match status" value="4"/>
</dbReference>
<evidence type="ECO:0000256" key="1">
    <source>
        <dbReference type="ARBA" id="ARBA00022536"/>
    </source>
</evidence>
<dbReference type="Pfam" id="PF23093">
    <property type="entry name" value="GBD_Tenm3"/>
    <property type="match status" value="1"/>
</dbReference>
<feature type="region of interest" description="Disordered" evidence="5">
    <location>
        <begin position="3004"/>
        <end position="3043"/>
    </location>
</feature>
<accession>A0A0R3UFG7</accession>
<dbReference type="PROSITE" id="PS50026">
    <property type="entry name" value="EGF_3"/>
    <property type="match status" value="1"/>
</dbReference>
<dbReference type="PANTHER" id="PTHR11219:SF69">
    <property type="entry name" value="TENEURIN-A"/>
    <property type="match status" value="1"/>
</dbReference>
<protein>
    <recommendedName>
        <fullName evidence="7">EGF-like domain-containing protein</fullName>
    </recommendedName>
</protein>
<feature type="region of interest" description="Disordered" evidence="5">
    <location>
        <begin position="528"/>
        <end position="555"/>
    </location>
</feature>
<keyword evidence="6" id="KW-0812">Transmembrane</keyword>
<evidence type="ECO:0000256" key="3">
    <source>
        <dbReference type="ARBA" id="ARBA00023157"/>
    </source>
</evidence>
<feature type="domain" description="EGF-like" evidence="7">
    <location>
        <begin position="731"/>
        <end position="767"/>
    </location>
</feature>
<keyword evidence="1 4" id="KW-0245">EGF-like domain</keyword>
<dbReference type="Pfam" id="PF24329">
    <property type="entry name" value="FN-plug_TEN1-4"/>
    <property type="match status" value="1"/>
</dbReference>
<dbReference type="Pfam" id="PF25020">
    <property type="entry name" value="TTR_TEN1-4"/>
    <property type="match status" value="1"/>
</dbReference>
<keyword evidence="6" id="KW-0472">Membrane</keyword>
<dbReference type="Gene3D" id="2.60.120.260">
    <property type="entry name" value="Galactose-binding domain-like"/>
    <property type="match status" value="1"/>
</dbReference>
<dbReference type="Pfam" id="PF25021">
    <property type="entry name" value="TEN_NHL"/>
    <property type="match status" value="1"/>
</dbReference>
<comment type="caution">
    <text evidence="4">Lacks conserved residue(s) required for the propagation of feature annotation.</text>
</comment>
<feature type="compositionally biased region" description="Low complexity" evidence="5">
    <location>
        <begin position="1269"/>
        <end position="1285"/>
    </location>
</feature>
<evidence type="ECO:0000256" key="5">
    <source>
        <dbReference type="SAM" id="MobiDB-lite"/>
    </source>
</evidence>
<name>A0A0R3UFG7_MESCO</name>
<feature type="compositionally biased region" description="Polar residues" evidence="5">
    <location>
        <begin position="48"/>
        <end position="57"/>
    </location>
</feature>
<dbReference type="InterPro" id="IPR056820">
    <property type="entry name" value="TEN_TTR-like"/>
</dbReference>
<dbReference type="InterPro" id="IPR056823">
    <property type="entry name" value="TEN-like_YD-shell"/>
</dbReference>
<sequence length="3091" mass="338245">MHPSGIPPSCNVGECVLSAARVHPPRSGTSPAADPPKRLPPGSCMGQLPSTVSQDLLSASAGGATNADDSIRLGDNQNSTPSTTNGGGGVGGVAEPLAKSPSVAAMVSANSPSALVTSPLMNFYETAGGSTGGTYVTHPANLGAMVNVQRVGKPGSPGATGSPSGARSFWRCSWQYWVILICVLAFLLAVSFAVFFSGLFNPDSPPHKIEPNTQVKVRLDPMGLWAGHWLVLSELCTIYNLTVTSELSSIGIFLRYSTMPTIVHYNHFDRILGRQLKTDAEMKKSGADLPREAFPSVPSASHGKLNSPRTTGRVRCLKKGHWFISLVNDQPRTEDVVISMAEIVMLRGCPNDCSNRGICSQGVCDCLNGLTGKDCSSIACADIGLYTGLIALMDGELSRLTLSGVIPSCNQSNMEATHLHVPLLIEEVPICSGHGDYRQGKCHCYAEWKGPECELLWSECPEPTCSGNGRCVTGECLCFDGYGGDACQFRTCGSHNCSGNGVCIDGVCRCFAGWDGAACDRRARKPDAAAGDSNEFSSLTQKDAVPPSPPPDPACSLNGHRDPVKGTCRCFPGFEGPACEKGERFYSAIRLRNMSQCALPVACHFFFQADHFEGNVTCSSRCVHGVCTGDRRRLLVGGAALPGLLLPAAAALIDPAVCHCHDGWRGVNCDLPTCHAKCLLNGHCINDTCVCNRGWSGANCNLSEFDDLVTNFIPPEMGALVFGFCIVRQIVDDECPLDCSGQGQCVQGDDGHYFCQCFANRKGSACQVSREISCNDGRDDDQDGLVDCLDPDCCGTEHCEELIRLRGSQQAVEDARQSCAHSTEISGLILSTKMAAPGSSFSDQLEFLLLRDLTTDKVNPRRVSVVRGVVRQWDSTPFWGCRVFDRLNPAIGSALTDKSGRFELVVDGGFLVQLEFIRHPTSRFTAHLDVYVPVNQIVNIGDFYLMDSSSATPTTVALPNEGAVVGVGGILPSSPIFSDLWVAGLFPTATPKTACPPGTHDVSALGGPMIEPTSGVGDANGKKDDDLVICLDADKDLCISGGVLSHRFPLKASSLHLVHNTDKTERSRSFLTVNMLSTGRSPPEQLAEVHLSIDVAGLRQSWRFEPSQGLDFTFVWNRTDGYNRPVYGRVPAKVSVGFLYADCPTVFWEHRVAYMDGHDISPSDLGRWSLDARHTFSPNQGIVYRGDGSRLVVGDKHLVVGLVLGKPNVRRSANRCEMCLGKARGNPIFRAAALATDETGRLLVGDGHYLRYLQTDDYPRSSENMGSFSASFDASAPDGSSSDAATSQPRSSDWLVADVRPMAFIDGGVGEDDWPVYHIARHPISSEELEALSRGGIGGGRAGVFISDTRNKTIWWTSLVRRDFSQMVISEQCPPNNTYSDCLRMPLVHPKGLVVTYNEDLFFIDDKSLWRYQLRRTAGQKPTRAELVIGQLDSASVPMSCERSLPTEKVKLVNPSVVGYNPVEDSIYYVDDKCVFRLHLASRMVSLAAGRLPGCKASVSTSSSRNLEDSKAPMAVDVEFTEVRGIAFSSLGELYIAESEVIWIRRSDGRLYPFAGTKTSAPWSQPRASVHLLHPSARASLPFDQSTLISEQLANGAPVRDFRFANITAIAVGIYDEVFVADAGHNVVVGVRPEAPKLGPNNKYTIKSGLEVYVFDKQGQLESVVDALTQYPVYSLTFNANGWLSSVKQGPMEMVLAREPLGLPQQMAYNTGEAYNLSHSSLKREFESILDPYGGLQRYKYNSGGQLSKLWTVSSALPYIASYSASTGLLESILLPSGGLFAVGMETQKVKGRGKVPDVFLSTVRRQVLVDSSSSGEVVKLTYAGGAHEVVFERVDPPLPVSNSNNDHASWQIARRIRMYVQPQSPNHFLVSDNGGAETAFNASAQAPRLIENLVVSSFDIFGLKQEYLQPRTESTVRQRRFSWFAGGPFSSSLFPGRARRDIATEASVQKTRKTLSINGQPVLSVTLDRESRTETFRSPVSDKLLLQITYNDKMQPIGFATHPSQATSQSGFADVSNNPDFGAAKPRDEPVLASLRIMYTPEGQLREAFWGRSNYRLSYDSKKRLRTAEIGSALDTLAFDYQNVAFPHLPTEVSVSGAGTYRLVYKQDPNTGENGLSHLITPLGLHRVFALFTSIGVDRLTLTPWALEVGPTSSSASFTYDWETRIHPTSAFPGSPLARFTWPSGRRVNVLQSKRLIVYDNTLIHWDVDELSETQIVSLHDALAEFKVKERRTFGAGTLVTHVRGDVFLAGTSRVPSNLGGLLAYSHEYEYDHSFRVYGIRSCLFKPKSHSPLWCHRSHITYHNWAGYSISPLSVNFFQEGHLTTVTWTQGALKLSKRTDSRGRLLSVVLEREPKHHDVLVNATFVYGGDGLDPSSMNFETLWDVPRSTHYRRGPGGRVEGIDYEEIGSSRRRHVQVVYNEESRVSDLRHYISDSQFASLGGSESKRISTKFSYERGLVSGFGNWKYVFDEDGCLVERRLRDNGGIEDLFEYDSKGLLRWVERRVSLATYGDHAKHQPTFGDSFCSGFESVCYPQELGIVKDYSIQFMYDAEDRLVVVRNTLSTTDMVQYFYAHPQNPDRLTSFFHYGKGKAYFLNYEQQTGHLFAVEEVDLSGTADSNPERKVYLVVTDSEGSPISLFSDDKLLWTAEYSATGGRRLMNRDVSLTQLLDDLVVPLGYRGAVLNPHTGFLFAAPTWQAYDPMGATLTSPDWRRAPTLRLRKLHSHPQALDLHLWLPEDSNRNPLVRLQEAIRSPTWWLRRIDQDIDRLFPRFQPDTGAVSAPSAAGKLDLLPTKCRQGVLVSSKRLQQANQINEQLERLGIVNMGQLAPDPLSTLFDDACPMSRIKVTSPIFGTDVSFALSLDGTVSVLPCTNTTVSQAARVLLSGAKLMDSWYLPTPSHGGLAAVTSFVQLFVKVTPSLDTDLAALRLQRSQLLSPASVRLSGNASPLSGVRLSLDNSAGVEMRITSAGSSGVEWRLRYADSWAAASARVLQEAKRRGILGVQRRAASRVGPRGRGPRTSPKPWPPWPSASPESKELEANNGEVKGYVWEPVIREPKRAAILSELLDDPAIYQLRPANAAHQKKSKAAL</sequence>
<feature type="disulfide bond" evidence="4">
    <location>
        <begin position="735"/>
        <end position="745"/>
    </location>
</feature>
<reference evidence="8 9" key="1">
    <citation type="submission" date="2018-10" db="EMBL/GenBank/DDBJ databases">
        <authorList>
            <consortium name="Pathogen Informatics"/>
        </authorList>
    </citation>
    <scope>NUCLEOTIDE SEQUENCE [LARGE SCALE GENOMIC DNA]</scope>
</reference>
<dbReference type="PROSITE" id="PS01186">
    <property type="entry name" value="EGF_2"/>
    <property type="match status" value="2"/>
</dbReference>
<dbReference type="SUPFAM" id="SSF57196">
    <property type="entry name" value="EGF/Laminin"/>
    <property type="match status" value="1"/>
</dbReference>
<dbReference type="SUPFAM" id="SSF101898">
    <property type="entry name" value="NHL repeat"/>
    <property type="match status" value="1"/>
</dbReference>
<evidence type="ECO:0000256" key="2">
    <source>
        <dbReference type="ARBA" id="ARBA00022737"/>
    </source>
</evidence>
<dbReference type="GO" id="GO:0008045">
    <property type="term" value="P:motor neuron axon guidance"/>
    <property type="evidence" value="ECO:0007669"/>
    <property type="project" value="TreeGrafter"/>
</dbReference>
<feature type="compositionally biased region" description="Polar residues" evidence="5">
    <location>
        <begin position="75"/>
        <end position="84"/>
    </location>
</feature>
<dbReference type="InterPro" id="IPR057629">
    <property type="entry name" value="Teneurin1-4_GBD"/>
</dbReference>
<dbReference type="Proteomes" id="UP000267029">
    <property type="component" value="Unassembled WGS sequence"/>
</dbReference>
<feature type="compositionally biased region" description="Pro residues" evidence="5">
    <location>
        <begin position="3022"/>
        <end position="3031"/>
    </location>
</feature>
<dbReference type="Gene3D" id="2.180.10.10">
    <property type="entry name" value="RHS repeat-associated core"/>
    <property type="match status" value="1"/>
</dbReference>
<evidence type="ECO:0000313" key="9">
    <source>
        <dbReference type="Proteomes" id="UP000267029"/>
    </source>
</evidence>
<evidence type="ECO:0000313" key="8">
    <source>
        <dbReference type="EMBL" id="VDD79859.1"/>
    </source>
</evidence>
<dbReference type="Pfam" id="PF25023">
    <property type="entry name" value="TEN_YD-shell"/>
    <property type="match status" value="2"/>
</dbReference>
<evidence type="ECO:0000256" key="6">
    <source>
        <dbReference type="SAM" id="Phobius"/>
    </source>
</evidence>
<evidence type="ECO:0000256" key="4">
    <source>
        <dbReference type="PROSITE-ProRule" id="PRU00076"/>
    </source>
</evidence>
<dbReference type="PANTHER" id="PTHR11219">
    <property type="entry name" value="TENEURIN AND N-ACETYLGLUCOSAMINE-1-PHOSPHODIESTER ALPHA-N-ACETYLGLUCOSAMINIDASE"/>
    <property type="match status" value="1"/>
</dbReference>
<feature type="region of interest" description="Disordered" evidence="5">
    <location>
        <begin position="1269"/>
        <end position="1290"/>
    </location>
</feature>
<feature type="disulfide bond" evidence="4">
    <location>
        <begin position="757"/>
        <end position="766"/>
    </location>
</feature>
<keyword evidence="2" id="KW-0677">Repeat</keyword>
<dbReference type="EMBL" id="UXSR01005218">
    <property type="protein sequence ID" value="VDD79859.1"/>
    <property type="molecule type" value="Genomic_DNA"/>
</dbReference>
<evidence type="ECO:0000259" key="7">
    <source>
        <dbReference type="PROSITE" id="PS50026"/>
    </source>
</evidence>
<dbReference type="InterPro" id="IPR056822">
    <property type="entry name" value="TEN_NHL"/>
</dbReference>
<dbReference type="Pfam" id="PF25024">
    <property type="entry name" value="EGF_TEN"/>
    <property type="match status" value="1"/>
</dbReference>
<dbReference type="SMART" id="SM00181">
    <property type="entry name" value="EGF"/>
    <property type="match status" value="7"/>
</dbReference>
<dbReference type="InterPro" id="IPR000742">
    <property type="entry name" value="EGF"/>
</dbReference>
<gene>
    <name evidence="8" type="ORF">MCOS_LOCUS5862</name>
</gene>
<feature type="transmembrane region" description="Helical" evidence="6">
    <location>
        <begin position="176"/>
        <end position="200"/>
    </location>
</feature>
<proteinExistence type="predicted"/>
<dbReference type="STRING" id="53468.A0A0R3UFG7"/>
<dbReference type="Gene3D" id="2.10.25.10">
    <property type="entry name" value="Laminin"/>
    <property type="match status" value="4"/>
</dbReference>
<keyword evidence="6" id="KW-1133">Transmembrane helix</keyword>
<organism evidence="8 9">
    <name type="scientific">Mesocestoides corti</name>
    <name type="common">Flatworm</name>
    <dbReference type="NCBI Taxonomy" id="53468"/>
    <lineage>
        <taxon>Eukaryota</taxon>
        <taxon>Metazoa</taxon>
        <taxon>Spiralia</taxon>
        <taxon>Lophotrochozoa</taxon>
        <taxon>Platyhelminthes</taxon>
        <taxon>Cestoda</taxon>
        <taxon>Eucestoda</taxon>
        <taxon>Cyclophyllidea</taxon>
        <taxon>Mesocestoididae</taxon>
        <taxon>Mesocestoides</taxon>
    </lineage>
</organism>
<keyword evidence="9" id="KW-1185">Reference proteome</keyword>
<feature type="region of interest" description="Disordered" evidence="5">
    <location>
        <begin position="22"/>
        <end position="91"/>
    </location>
</feature>
<dbReference type="InterPro" id="IPR051216">
    <property type="entry name" value="Teneurin"/>
</dbReference>
<dbReference type="OrthoDB" id="442731at2759"/>
<keyword evidence="3 4" id="KW-1015">Disulfide bond</keyword>